<feature type="transmembrane region" description="Helical" evidence="6">
    <location>
        <begin position="27"/>
        <end position="49"/>
    </location>
</feature>
<dbReference type="AlphaFoldDB" id="A0A2P5A5U8"/>
<proteinExistence type="predicted"/>
<evidence type="ECO:0000256" key="1">
    <source>
        <dbReference type="ARBA" id="ARBA00004606"/>
    </source>
</evidence>
<comment type="caution">
    <text evidence="7">The sequence shown here is derived from an EMBL/GenBank/DDBJ whole genome shotgun (WGS) entry which is preliminary data.</text>
</comment>
<organism evidence="7 8">
    <name type="scientific">Parasponia andersonii</name>
    <name type="common">Sponia andersonii</name>
    <dbReference type="NCBI Taxonomy" id="3476"/>
    <lineage>
        <taxon>Eukaryota</taxon>
        <taxon>Viridiplantae</taxon>
        <taxon>Streptophyta</taxon>
        <taxon>Embryophyta</taxon>
        <taxon>Tracheophyta</taxon>
        <taxon>Spermatophyta</taxon>
        <taxon>Magnoliopsida</taxon>
        <taxon>eudicotyledons</taxon>
        <taxon>Gunneridae</taxon>
        <taxon>Pentapetalae</taxon>
        <taxon>rosids</taxon>
        <taxon>fabids</taxon>
        <taxon>Rosales</taxon>
        <taxon>Cannabaceae</taxon>
        <taxon>Parasponia</taxon>
    </lineage>
</organism>
<name>A0A2P5A5U8_PARAD</name>
<gene>
    <name evidence="7" type="ORF">PanWU01x14_365780</name>
</gene>
<dbReference type="PANTHER" id="PTHR31042:SF131">
    <property type="entry name" value="CORE-2_I-BRANCHING BETA-1,6-N-ACETYLGLUCOSAMINYLTRANSFERASE FAMILY PROTEIN"/>
    <property type="match status" value="1"/>
</dbReference>
<dbReference type="Proteomes" id="UP000237105">
    <property type="component" value="Unassembled WGS sequence"/>
</dbReference>
<evidence type="ECO:0000256" key="4">
    <source>
        <dbReference type="ARBA" id="ARBA00023136"/>
    </source>
</evidence>
<accession>A0A2P5A5U8</accession>
<sequence length="432" mass="50120">MATKQKKDFPAASFSKLLTLQMHVHRLISHFLIFGSGLALGVTLSFYILDFPFSLQYQYFRPNITTPPLSNPLLSLFPPHPPPPPPPPQPPSVLLNQTEIVSNLAGIFSNRTKLVSSSNTDRIGLREYLKPPKVSHDMDDKELLWRASMVPKIKEFPFNFTPKVAFMFLARGEVPLAPLWDRFFRGNEGLYSVYVHSNPSFNGTVPQSSVFHGRWIPSKIVTWGEPNMMEAERRLLANALLDLSNQRFVLISESCIPLFNFPTIYNYLMASTKTFVESYDLHGPVGRGRYNNRMRPQIRLEQWRKGSQWFEMDRGLALEVVADREYFTLFKRFCHGYCYTDEHYLPTFVGIKFWRKNSNRTLTWVDWTNGGPHPTRFMRQDVTIGLLKRLRHGDQCEYNGKSTNVCHLFARKFLPNTLDRLLRFAPKLMEFN</sequence>
<dbReference type="Pfam" id="PF02485">
    <property type="entry name" value="Branch"/>
    <property type="match status" value="1"/>
</dbReference>
<evidence type="ECO:0000256" key="2">
    <source>
        <dbReference type="ARBA" id="ARBA00022676"/>
    </source>
</evidence>
<keyword evidence="5" id="KW-0325">Glycoprotein</keyword>
<dbReference type="InterPro" id="IPR003406">
    <property type="entry name" value="Glyco_trans_14"/>
</dbReference>
<reference evidence="8" key="1">
    <citation type="submission" date="2016-06" db="EMBL/GenBank/DDBJ databases">
        <title>Parallel loss of symbiosis genes in relatives of nitrogen-fixing non-legume Parasponia.</title>
        <authorList>
            <person name="Van Velzen R."/>
            <person name="Holmer R."/>
            <person name="Bu F."/>
            <person name="Rutten L."/>
            <person name="Van Zeijl A."/>
            <person name="Liu W."/>
            <person name="Santuari L."/>
            <person name="Cao Q."/>
            <person name="Sharma T."/>
            <person name="Shen D."/>
            <person name="Roswanjaya Y."/>
            <person name="Wardhani T."/>
            <person name="Kalhor M.S."/>
            <person name="Jansen J."/>
            <person name="Van den Hoogen J."/>
            <person name="Gungor B."/>
            <person name="Hartog M."/>
            <person name="Hontelez J."/>
            <person name="Verver J."/>
            <person name="Yang W.-C."/>
            <person name="Schijlen E."/>
            <person name="Repin R."/>
            <person name="Schilthuizen M."/>
            <person name="Schranz E."/>
            <person name="Heidstra R."/>
            <person name="Miyata K."/>
            <person name="Fedorova E."/>
            <person name="Kohlen W."/>
            <person name="Bisseling T."/>
            <person name="Smit S."/>
            <person name="Geurts R."/>
        </authorList>
    </citation>
    <scope>NUCLEOTIDE SEQUENCE [LARGE SCALE GENOMIC DNA]</scope>
    <source>
        <strain evidence="8">cv. WU1-14</strain>
    </source>
</reference>
<evidence type="ECO:0000256" key="6">
    <source>
        <dbReference type="SAM" id="Phobius"/>
    </source>
</evidence>
<dbReference type="InterPro" id="IPR044174">
    <property type="entry name" value="BC10-like"/>
</dbReference>
<keyword evidence="3 7" id="KW-0808">Transferase</keyword>
<evidence type="ECO:0000313" key="8">
    <source>
        <dbReference type="Proteomes" id="UP000237105"/>
    </source>
</evidence>
<dbReference type="GO" id="GO:0016757">
    <property type="term" value="F:glycosyltransferase activity"/>
    <property type="evidence" value="ECO:0007669"/>
    <property type="project" value="UniProtKB-KW"/>
</dbReference>
<keyword evidence="4 6" id="KW-0472">Membrane</keyword>
<dbReference type="OrthoDB" id="191334at2759"/>
<dbReference type="GO" id="GO:0016020">
    <property type="term" value="C:membrane"/>
    <property type="evidence" value="ECO:0007669"/>
    <property type="project" value="UniProtKB-SubCell"/>
</dbReference>
<comment type="subcellular location">
    <subcellularLocation>
        <location evidence="1">Membrane</location>
        <topology evidence="1">Single-pass type II membrane protein</topology>
    </subcellularLocation>
</comment>
<evidence type="ECO:0000256" key="3">
    <source>
        <dbReference type="ARBA" id="ARBA00022679"/>
    </source>
</evidence>
<keyword evidence="8" id="KW-1185">Reference proteome</keyword>
<evidence type="ECO:0000313" key="7">
    <source>
        <dbReference type="EMBL" id="PON31921.1"/>
    </source>
</evidence>
<evidence type="ECO:0000256" key="5">
    <source>
        <dbReference type="ARBA" id="ARBA00023180"/>
    </source>
</evidence>
<dbReference type="EMBL" id="JXTB01000900">
    <property type="protein sequence ID" value="PON31921.1"/>
    <property type="molecule type" value="Genomic_DNA"/>
</dbReference>
<keyword evidence="6" id="KW-1133">Transmembrane helix</keyword>
<keyword evidence="2" id="KW-0328">Glycosyltransferase</keyword>
<dbReference type="PANTHER" id="PTHR31042">
    <property type="entry name" value="CORE-2/I-BRANCHING BETA-1,6-N-ACETYLGLUCOSAMINYLTRANSFERASE FAMILY PROTEIN-RELATED"/>
    <property type="match status" value="1"/>
</dbReference>
<keyword evidence="6" id="KW-0812">Transmembrane</keyword>
<protein>
    <submittedName>
        <fullName evidence="7">Glycosyl transferase</fullName>
    </submittedName>
</protein>